<dbReference type="Pfam" id="PF12525">
    <property type="entry name" value="DUF3726"/>
    <property type="match status" value="1"/>
</dbReference>
<proteinExistence type="predicted"/>
<organism evidence="1">
    <name type="scientific">marine metagenome</name>
    <dbReference type="NCBI Taxonomy" id="408172"/>
    <lineage>
        <taxon>unclassified sequences</taxon>
        <taxon>metagenomes</taxon>
        <taxon>ecological metagenomes</taxon>
    </lineage>
</organism>
<gene>
    <name evidence="1" type="ORF">METZ01_LOCUS100948</name>
</gene>
<evidence type="ECO:0008006" key="2">
    <source>
        <dbReference type="Google" id="ProtNLM"/>
    </source>
</evidence>
<dbReference type="EMBL" id="UINC01010844">
    <property type="protein sequence ID" value="SVA48094.1"/>
    <property type="molecule type" value="Genomic_DNA"/>
</dbReference>
<feature type="non-terminal residue" evidence="1">
    <location>
        <position position="1"/>
    </location>
</feature>
<dbReference type="AlphaFoldDB" id="A0A381W6F1"/>
<accession>A0A381W6F1</accession>
<dbReference type="InterPro" id="IPR022201">
    <property type="entry name" value="DUF3726"/>
</dbReference>
<evidence type="ECO:0000313" key="1">
    <source>
        <dbReference type="EMBL" id="SVA48094.1"/>
    </source>
</evidence>
<name>A0A381W6F1_9ZZZZ</name>
<reference evidence="1" key="1">
    <citation type="submission" date="2018-05" db="EMBL/GenBank/DDBJ databases">
        <authorList>
            <person name="Lanie J.A."/>
            <person name="Ng W.-L."/>
            <person name="Kazmierczak K.M."/>
            <person name="Andrzejewski T.M."/>
            <person name="Davidsen T.M."/>
            <person name="Wayne K.J."/>
            <person name="Tettelin H."/>
            <person name="Glass J.I."/>
            <person name="Rusch D."/>
            <person name="Podicherti R."/>
            <person name="Tsui H.-C.T."/>
            <person name="Winkler M.E."/>
        </authorList>
    </citation>
    <scope>NUCLEOTIDE SEQUENCE</scope>
</reference>
<protein>
    <recommendedName>
        <fullName evidence="2">DUF3726 domain-containing protein</fullName>
    </recommendedName>
</protein>
<sequence length="233" mass="26626">VRYSFYEVYVTALRAFSGMGFPYGADEDAAFIIAWLELNNFNGIKLLVNSIDIIDNRYSGENKIDNNEFIINLKNSSVLMKGPALIDYFESKLGQKKKIEIIINNCLDAHYFIPLLYKISPKIIFSKLIYLNSNNKKKIYVFKKNLMQAGLSSHEIAIEKKQVKIIMSSEDDLFFLDKIKREISSSTMQNNLAKSLNPNIEDWEIIEKIAQRTFVPESEESRIKGAGGGDDND</sequence>